<dbReference type="Proteomes" id="UP000007799">
    <property type="component" value="Unassembled WGS sequence"/>
</dbReference>
<keyword evidence="1" id="KW-0539">Nucleus</keyword>
<dbReference type="GeneID" id="16078201"/>
<dbReference type="GO" id="GO:0006289">
    <property type="term" value="P:nucleotide-excision repair"/>
    <property type="evidence" value="ECO:0007669"/>
    <property type="project" value="InterPro"/>
</dbReference>
<dbReference type="InParanoid" id="F2TYH3"/>
<accession>F2TYH3</accession>
<keyword evidence="1" id="KW-0234">DNA repair</keyword>
<keyword evidence="3" id="KW-1185">Reference proteome</keyword>
<evidence type="ECO:0000313" key="2">
    <source>
        <dbReference type="EMBL" id="EGD78647.1"/>
    </source>
</evidence>
<dbReference type="InterPro" id="IPR035935">
    <property type="entry name" value="TFB5-like_sf"/>
</dbReference>
<proteinExistence type="inferred from homology"/>
<dbReference type="GO" id="GO:0000439">
    <property type="term" value="C:transcription factor TFIIH core complex"/>
    <property type="evidence" value="ECO:0007669"/>
    <property type="project" value="UniProtKB-UniRule"/>
</dbReference>
<dbReference type="FunCoup" id="F2TYH3">
    <property type="interactions" value="506"/>
</dbReference>
<dbReference type="GO" id="GO:0006367">
    <property type="term" value="P:transcription initiation at RNA polymerase II promoter"/>
    <property type="evidence" value="ECO:0007669"/>
    <property type="project" value="UniProtKB-UniRule"/>
</dbReference>
<dbReference type="InterPro" id="IPR009400">
    <property type="entry name" value="TFIIH_TTDA/Tfb5"/>
</dbReference>
<dbReference type="KEGG" id="sre:PTSG_01625"/>
<dbReference type="RefSeq" id="XP_004997605.1">
    <property type="nucleotide sequence ID" value="XM_004997548.1"/>
</dbReference>
<comment type="similarity">
    <text evidence="1">Belongs to the TFB5 family.</text>
</comment>
<dbReference type="AlphaFoldDB" id="F2TYH3"/>
<keyword evidence="1" id="KW-0804">Transcription</keyword>
<reference evidence="2" key="1">
    <citation type="submission" date="2009-08" db="EMBL/GenBank/DDBJ databases">
        <title>Annotation of Salpingoeca rosetta.</title>
        <authorList>
            <consortium name="The Broad Institute Genome Sequencing Platform"/>
            <person name="Russ C."/>
            <person name="Cuomo C."/>
            <person name="Burger G."/>
            <person name="Gray M.W."/>
            <person name="Holland P.W.H."/>
            <person name="King N."/>
            <person name="Lang F.B.F."/>
            <person name="Roger A.J."/>
            <person name="Ruiz-Trillo I."/>
            <person name="Young S.K."/>
            <person name="Zeng Q."/>
            <person name="Gargeya S."/>
            <person name="Alvarado L."/>
            <person name="Berlin A."/>
            <person name="Chapman S.B."/>
            <person name="Chen Z."/>
            <person name="Freedman E."/>
            <person name="Gellesch M."/>
            <person name="Goldberg J."/>
            <person name="Griggs A."/>
            <person name="Gujja S."/>
            <person name="Heilman E."/>
            <person name="Heiman D."/>
            <person name="Howarth C."/>
            <person name="Mehta T."/>
            <person name="Neiman D."/>
            <person name="Pearson M."/>
            <person name="Roberts A."/>
            <person name="Saif S."/>
            <person name="Shea T."/>
            <person name="Shenoy N."/>
            <person name="Sisk P."/>
            <person name="Stolte C."/>
            <person name="Sykes S."/>
            <person name="White J."/>
            <person name="Yandava C."/>
            <person name="Haas B."/>
            <person name="Nusbaum C."/>
            <person name="Birren B."/>
        </authorList>
    </citation>
    <scope>NUCLEOTIDE SEQUENCE [LARGE SCALE GENOMIC DNA]</scope>
    <source>
        <strain evidence="2">ATCC 50818</strain>
    </source>
</reference>
<keyword evidence="1" id="KW-0227">DNA damage</keyword>
<evidence type="ECO:0000256" key="1">
    <source>
        <dbReference type="RuleBase" id="RU368032"/>
    </source>
</evidence>
<organism evidence="3">
    <name type="scientific">Salpingoeca rosetta (strain ATCC 50818 / BSB-021)</name>
    <dbReference type="NCBI Taxonomy" id="946362"/>
    <lineage>
        <taxon>Eukaryota</taxon>
        <taxon>Choanoflagellata</taxon>
        <taxon>Craspedida</taxon>
        <taxon>Salpingoecidae</taxon>
        <taxon>Salpingoeca</taxon>
    </lineage>
</organism>
<comment type="function">
    <text evidence="1">In NER, TFIIH acts by opening DNA around the lesion to allow the excision of the damaged oligonucleotide and its replacement by a new DNA fragment. In transcription, TFIIH has an essential role in transcription initiation. When the pre-initiation complex (PIC) has been established, TFIIH is required for promoter opening and promoter escape.</text>
</comment>
<protein>
    <recommendedName>
        <fullName evidence="1">General transcription and DNA repair factor IIH subunit TFB5</fullName>
    </recommendedName>
</protein>
<dbReference type="Pfam" id="PF06331">
    <property type="entry name" value="Tfb5"/>
    <property type="match status" value="1"/>
</dbReference>
<comment type="subcellular location">
    <subcellularLocation>
        <location evidence="1">Nucleus</location>
    </subcellularLocation>
</comment>
<keyword evidence="1" id="KW-0805">Transcription regulation</keyword>
<dbReference type="EMBL" id="GL832957">
    <property type="protein sequence ID" value="EGD78647.1"/>
    <property type="molecule type" value="Genomic_DNA"/>
</dbReference>
<gene>
    <name evidence="2" type="ORF">PTSG_01625</name>
</gene>
<comment type="subunit">
    <text evidence="1">Component of the 7-subunit TFIIH core complex.</text>
</comment>
<dbReference type="SMART" id="SM01395">
    <property type="entry name" value="Tbf5"/>
    <property type="match status" value="1"/>
</dbReference>
<dbReference type="Gene3D" id="3.30.70.1220">
    <property type="entry name" value="TFB5-like"/>
    <property type="match status" value="1"/>
</dbReference>
<evidence type="ECO:0000313" key="3">
    <source>
        <dbReference type="Proteomes" id="UP000007799"/>
    </source>
</evidence>
<dbReference type="SUPFAM" id="SSF142897">
    <property type="entry name" value="TFB5-like"/>
    <property type="match status" value="1"/>
</dbReference>
<sequence length="84" mass="9461">MAEEVHVERGIVLRCDMSIKTFVQALEARKIINNGNPFIIEDLGSFGLFVNRDCVEEIEGRVASMLDSNHFDDDATKKGKKKYG</sequence>
<name>F2TYH3_SALR5</name>